<dbReference type="GO" id="GO:1990817">
    <property type="term" value="F:poly(A) RNA polymerase activity"/>
    <property type="evidence" value="ECO:0007669"/>
    <property type="project" value="UniProtKB-EC"/>
</dbReference>
<keyword evidence="6" id="KW-0479">Metal-binding</keyword>
<organism evidence="10 11">
    <name type="scientific">Dimargaris cristalligena</name>
    <dbReference type="NCBI Taxonomy" id="215637"/>
    <lineage>
        <taxon>Eukaryota</taxon>
        <taxon>Fungi</taxon>
        <taxon>Fungi incertae sedis</taxon>
        <taxon>Zoopagomycota</taxon>
        <taxon>Kickxellomycotina</taxon>
        <taxon>Dimargaritomycetes</taxon>
        <taxon>Dimargaritales</taxon>
        <taxon>Dimargaritaceae</taxon>
        <taxon>Dimargaris</taxon>
    </lineage>
</organism>
<evidence type="ECO:0000259" key="9">
    <source>
        <dbReference type="Pfam" id="PF22600"/>
    </source>
</evidence>
<evidence type="ECO:0000256" key="7">
    <source>
        <dbReference type="ARBA" id="ARBA00022842"/>
    </source>
</evidence>
<keyword evidence="7" id="KW-0460">Magnesium</keyword>
<keyword evidence="5" id="KW-0808">Transferase</keyword>
<dbReference type="Gene3D" id="1.10.1410.10">
    <property type="match status" value="1"/>
</dbReference>
<dbReference type="AlphaFoldDB" id="A0A4P9ZU37"/>
<dbReference type="GO" id="GO:0031123">
    <property type="term" value="P:RNA 3'-end processing"/>
    <property type="evidence" value="ECO:0007669"/>
    <property type="project" value="TreeGrafter"/>
</dbReference>
<dbReference type="EMBL" id="ML002603">
    <property type="protein sequence ID" value="RKP36738.1"/>
    <property type="molecule type" value="Genomic_DNA"/>
</dbReference>
<dbReference type="Pfam" id="PF03828">
    <property type="entry name" value="PAP_assoc"/>
    <property type="match status" value="1"/>
</dbReference>
<accession>A0A4P9ZU37</accession>
<evidence type="ECO:0000313" key="11">
    <source>
        <dbReference type="Proteomes" id="UP000268162"/>
    </source>
</evidence>
<dbReference type="InterPro" id="IPR054708">
    <property type="entry name" value="MTPAP-like_central"/>
</dbReference>
<evidence type="ECO:0000256" key="3">
    <source>
        <dbReference type="ARBA" id="ARBA00008593"/>
    </source>
</evidence>
<dbReference type="SUPFAM" id="SSF81631">
    <property type="entry name" value="PAP/OAS1 substrate-binding domain"/>
    <property type="match status" value="1"/>
</dbReference>
<evidence type="ECO:0000313" key="10">
    <source>
        <dbReference type="EMBL" id="RKP36738.1"/>
    </source>
</evidence>
<name>A0A4P9ZU37_9FUNG</name>
<dbReference type="STRING" id="215637.A0A4P9ZU37"/>
<evidence type="ECO:0000256" key="6">
    <source>
        <dbReference type="ARBA" id="ARBA00022723"/>
    </source>
</evidence>
<proteinExistence type="inferred from homology"/>
<dbReference type="InterPro" id="IPR043519">
    <property type="entry name" value="NT_sf"/>
</dbReference>
<comment type="similarity">
    <text evidence="3">Belongs to the DNA polymerase type-B-like family.</text>
</comment>
<gene>
    <name evidence="10" type="ORF">BJ085DRAFT_15528</name>
</gene>
<dbReference type="PANTHER" id="PTHR12271:SF113">
    <property type="entry name" value="POLY(A) RNA POLYMERASE CID11"/>
    <property type="match status" value="1"/>
</dbReference>
<protein>
    <recommendedName>
        <fullName evidence="4">polynucleotide adenylyltransferase</fullName>
        <ecNumber evidence="4">2.7.7.19</ecNumber>
    </recommendedName>
</protein>
<feature type="domain" description="Poly(A) RNA polymerase mitochondrial-like central palm" evidence="9">
    <location>
        <begin position="1"/>
        <end position="43"/>
    </location>
</feature>
<sequence length="225" mass="26019">MKRVYCVPAKVPIVRLWDPQLEVACDININNTVSLHNTRMIKTLVEIDPRVRPLTMIIKHWTKQRVLNDAAAGGTVSPYTWTNLVFNFLQRRQPPILPMIHPAGPVWNPLTQDPADFEISVDFEDDPAQLAGFGRANKESLGRLLYEFFRTYAYEFNYREDVVSIRHGRLLNKHEKDWDHGRYACILCVEEPFDVRRNLGNSADLDSLEGIRQELERCVGILEES</sequence>
<comment type="cofactor">
    <cofactor evidence="2">
        <name>Mg(2+)</name>
        <dbReference type="ChEBI" id="CHEBI:18420"/>
    </cofactor>
</comment>
<dbReference type="InterPro" id="IPR002058">
    <property type="entry name" value="PAP_assoc"/>
</dbReference>
<reference evidence="11" key="1">
    <citation type="journal article" date="2018" name="Nat. Microbiol.">
        <title>Leveraging single-cell genomics to expand the fungal tree of life.</title>
        <authorList>
            <person name="Ahrendt S.R."/>
            <person name="Quandt C.A."/>
            <person name="Ciobanu D."/>
            <person name="Clum A."/>
            <person name="Salamov A."/>
            <person name="Andreopoulos B."/>
            <person name="Cheng J.F."/>
            <person name="Woyke T."/>
            <person name="Pelin A."/>
            <person name="Henrissat B."/>
            <person name="Reynolds N.K."/>
            <person name="Benny G.L."/>
            <person name="Smith M.E."/>
            <person name="James T.Y."/>
            <person name="Grigoriev I.V."/>
        </authorList>
    </citation>
    <scope>NUCLEOTIDE SEQUENCE [LARGE SCALE GENOMIC DNA]</scope>
    <source>
        <strain evidence="11">RSA 468</strain>
    </source>
</reference>
<dbReference type="EC" id="2.7.7.19" evidence="4"/>
<keyword evidence="11" id="KW-1185">Reference proteome</keyword>
<dbReference type="GO" id="GO:0010605">
    <property type="term" value="P:negative regulation of macromolecule metabolic process"/>
    <property type="evidence" value="ECO:0007669"/>
    <property type="project" value="UniProtKB-ARBA"/>
</dbReference>
<evidence type="ECO:0000256" key="5">
    <source>
        <dbReference type="ARBA" id="ARBA00022679"/>
    </source>
</evidence>
<dbReference type="Proteomes" id="UP000268162">
    <property type="component" value="Unassembled WGS sequence"/>
</dbReference>
<dbReference type="SUPFAM" id="SSF81301">
    <property type="entry name" value="Nucleotidyltransferase"/>
    <property type="match status" value="1"/>
</dbReference>
<dbReference type="PANTHER" id="PTHR12271">
    <property type="entry name" value="POLY A POLYMERASE CID PAP -RELATED"/>
    <property type="match status" value="1"/>
</dbReference>
<evidence type="ECO:0000256" key="1">
    <source>
        <dbReference type="ARBA" id="ARBA00001936"/>
    </source>
</evidence>
<feature type="non-terminal residue" evidence="10">
    <location>
        <position position="225"/>
    </location>
</feature>
<feature type="domain" description="PAP-associated" evidence="8">
    <location>
        <begin position="140"/>
        <end position="195"/>
    </location>
</feature>
<evidence type="ECO:0000259" key="8">
    <source>
        <dbReference type="Pfam" id="PF03828"/>
    </source>
</evidence>
<comment type="cofactor">
    <cofactor evidence="1">
        <name>Mn(2+)</name>
        <dbReference type="ChEBI" id="CHEBI:29035"/>
    </cofactor>
</comment>
<dbReference type="Pfam" id="PF22600">
    <property type="entry name" value="MTPAP-like_central"/>
    <property type="match status" value="1"/>
</dbReference>
<dbReference type="Gene3D" id="3.30.460.10">
    <property type="entry name" value="Beta Polymerase, domain 2"/>
    <property type="match status" value="1"/>
</dbReference>
<evidence type="ECO:0000256" key="4">
    <source>
        <dbReference type="ARBA" id="ARBA00012388"/>
    </source>
</evidence>
<dbReference type="GO" id="GO:0046872">
    <property type="term" value="F:metal ion binding"/>
    <property type="evidence" value="ECO:0007669"/>
    <property type="project" value="UniProtKB-KW"/>
</dbReference>
<evidence type="ECO:0000256" key="2">
    <source>
        <dbReference type="ARBA" id="ARBA00001946"/>
    </source>
</evidence>